<evidence type="ECO:0000256" key="1">
    <source>
        <dbReference type="ARBA" id="ARBA00009717"/>
    </source>
</evidence>
<dbReference type="InterPro" id="IPR008475">
    <property type="entry name" value="PLipase_C_C"/>
</dbReference>
<keyword evidence="3" id="KW-0378">Hydrolase</keyword>
<evidence type="ECO:0000313" key="6">
    <source>
        <dbReference type="Proteomes" id="UP001202180"/>
    </source>
</evidence>
<dbReference type="InterPro" id="IPR007312">
    <property type="entry name" value="Phosphoesterase"/>
</dbReference>
<dbReference type="EMBL" id="JALPRF010000005">
    <property type="protein sequence ID" value="MCK8494947.1"/>
    <property type="molecule type" value="Genomic_DNA"/>
</dbReference>
<gene>
    <name evidence="5" type="ORF">M0L20_23960</name>
</gene>
<protein>
    <recommendedName>
        <fullName evidence="2">phospholipase C</fullName>
        <ecNumber evidence="2">3.1.4.3</ecNumber>
    </recommendedName>
</protein>
<evidence type="ECO:0000256" key="3">
    <source>
        <dbReference type="ARBA" id="ARBA00022801"/>
    </source>
</evidence>
<comment type="similarity">
    <text evidence="1">Belongs to the bacterial phospholipase C family.</text>
</comment>
<dbReference type="Proteomes" id="UP001202180">
    <property type="component" value="Unassembled WGS sequence"/>
</dbReference>
<reference evidence="5 6" key="1">
    <citation type="submission" date="2022-04" db="EMBL/GenBank/DDBJ databases">
        <title>Spirosoma sp. strain RP8 genome sequencing and assembly.</title>
        <authorList>
            <person name="Jung Y."/>
        </authorList>
    </citation>
    <scope>NUCLEOTIDE SEQUENCE [LARGE SCALE GENOMIC DNA]</scope>
    <source>
        <strain evidence="5 6">RP8</strain>
    </source>
</reference>
<evidence type="ECO:0000256" key="2">
    <source>
        <dbReference type="ARBA" id="ARBA00012018"/>
    </source>
</evidence>
<evidence type="ECO:0000313" key="5">
    <source>
        <dbReference type="EMBL" id="MCK8494947.1"/>
    </source>
</evidence>
<dbReference type="Pfam" id="PF05506">
    <property type="entry name" value="PLipase_C_C"/>
    <property type="match status" value="2"/>
</dbReference>
<proteinExistence type="inferred from homology"/>
<dbReference type="PANTHER" id="PTHR31956:SF1">
    <property type="entry name" value="NON-SPECIFIC PHOSPHOLIPASE C1"/>
    <property type="match status" value="1"/>
</dbReference>
<name>A0ABT0HSZ3_9BACT</name>
<dbReference type="InterPro" id="IPR017767">
    <property type="entry name" value="PC-PLC"/>
</dbReference>
<dbReference type="PROSITE" id="PS51318">
    <property type="entry name" value="TAT"/>
    <property type="match status" value="1"/>
</dbReference>
<accession>A0ABT0HSZ3</accession>
<sequence length="837" mass="94811">MDNRRDFLKKAALLSSSSLLSNTLPPVIQKALAVAPEVGSTFYDAEHIVFLMQENRSFDHQLGMLQGVRGFNDPRVIQLPDQNTVWLQTNAQGDTYGPFHLNVKDTKVAWMGSLPHGWTDQTDAMNNGKYDKWLDTKKARNKAFNDMPLTMGYCDREDFPFYYSLADAFTVCDHNFCSSITGTHPNRHYWMTGTVREKNEPEAIAHLWNVNNYEYPTLNWTTYPERLQAAGVPWKVYQNEITMGYGLKGEESAWLSNFGTNVLEYYQQYNVRLHEGGIANLQAKNESVRQLIAELEKQPADEKTAQKLAAARKLLTNIETAQRRYTTDGYANLSTEARQLHDSAFVTNRQDSFFHELTAMAYSEAGAERTLNVPKGDVFHQFRQDVQNGTLPTVSWLMPPAHFSDHPGQPWFGPWYVSEAMEILLQNPEVWKKTIFIITYDENDGYFDHMPPYVVPNPYKSNTGKVSAGIDPRLDFVTKEQQTNPSAQTSGLREGPIGLGYRVPMIVASPWTRGGYVNSEVFDHTSSLQFLEHFLAKKTGKTIREENITEWRRTVCGDLTSVFRPYNGEPITQPKFLERGPFIEGIHQAQFKNAPANYQKLAADTVKQINAQPEQSSHLPQQEKGIRSACALPYELYVDRVIGQNNGQFGLSFKAGKTVFGEQAAGAPFRVYAVRPYQGEPMRAWDYSVAAGDLLQDEWSVGDFDASQYHLRVYGPNGFYREFTGGATNPLLQIECQYEPQRLRRNKLTGNLQLTVHNRDTKAHTLTLLDNSYKGKSQQVRLPAGAKTSVPVDLNKQHGWYDLSVQVKGHDGFEERFAGHIETGNPSKTDPLMGRVV</sequence>
<feature type="domain" description="Bacterial phospholipase C C-terminal" evidence="4">
    <location>
        <begin position="734"/>
        <end position="820"/>
    </location>
</feature>
<dbReference type="EC" id="3.1.4.3" evidence="2"/>
<dbReference type="InterPro" id="IPR006311">
    <property type="entry name" value="TAT_signal"/>
</dbReference>
<dbReference type="Gene3D" id="3.40.720.10">
    <property type="entry name" value="Alkaline Phosphatase, subunit A"/>
    <property type="match status" value="2"/>
</dbReference>
<dbReference type="RefSeq" id="WP_248479574.1">
    <property type="nucleotide sequence ID" value="NZ_JALPRF010000005.1"/>
</dbReference>
<evidence type="ECO:0000259" key="4">
    <source>
        <dbReference type="Pfam" id="PF05506"/>
    </source>
</evidence>
<dbReference type="InterPro" id="IPR017850">
    <property type="entry name" value="Alkaline_phosphatase_core_sf"/>
</dbReference>
<dbReference type="Pfam" id="PF04185">
    <property type="entry name" value="Phosphoesterase"/>
    <property type="match status" value="2"/>
</dbReference>
<keyword evidence="6" id="KW-1185">Reference proteome</keyword>
<organism evidence="5 6">
    <name type="scientific">Spirosoma liriopis</name>
    <dbReference type="NCBI Taxonomy" id="2937440"/>
    <lineage>
        <taxon>Bacteria</taxon>
        <taxon>Pseudomonadati</taxon>
        <taxon>Bacteroidota</taxon>
        <taxon>Cytophagia</taxon>
        <taxon>Cytophagales</taxon>
        <taxon>Cytophagaceae</taxon>
        <taxon>Spirosoma</taxon>
    </lineage>
</organism>
<dbReference type="PANTHER" id="PTHR31956">
    <property type="entry name" value="NON-SPECIFIC PHOSPHOLIPASE C4-RELATED"/>
    <property type="match status" value="1"/>
</dbReference>
<comment type="caution">
    <text evidence="5">The sequence shown here is derived from an EMBL/GenBank/DDBJ whole genome shotgun (WGS) entry which is preliminary data.</text>
</comment>
<feature type="domain" description="Bacterial phospholipase C C-terminal" evidence="4">
    <location>
        <begin position="629"/>
        <end position="725"/>
    </location>
</feature>
<dbReference type="NCBIfam" id="TIGR03396">
    <property type="entry name" value="PC_PLC"/>
    <property type="match status" value="1"/>
</dbReference>